<evidence type="ECO:0000259" key="6">
    <source>
        <dbReference type="Pfam" id="PF25954"/>
    </source>
</evidence>
<sequence length="351" mass="39004">MAKRSWINPITIVVVVLLAAAIYLFGFPPKEVVEQGGQQAVPVKVQQAEVSEFRDTIEALGTAMANETVEITAQTQDVVEKIYFDSGDLVKEGQLLAELNARKEVARVQQIKFSLEEAKRQLDRVSELRRGNAASQQQYDEQQVKVNGLQADLEVAEATLREMKVYAPFSGRVGIRQVSPGSLVSPGDVFTTLDDIKPIKIDFSVPERFFASIAVGQEVMARSRAYPGELFSGRITSIDSRIDPVTRAVRVRAKIDNDDERLRPGMLLQITLLRSIDEAMLLPEKALVPIQNRQYVYVLTPDNRARQKEVTIGRRKPGIVEVTDGLKPGEKVIIEGIVRLRDGIPVSVQGE</sequence>
<dbReference type="SUPFAM" id="SSF111369">
    <property type="entry name" value="HlyD-like secretion proteins"/>
    <property type="match status" value="1"/>
</dbReference>
<protein>
    <submittedName>
        <fullName evidence="8">Efflux transporter periplasmic adaptor subunit</fullName>
    </submittedName>
</protein>
<feature type="transmembrane region" description="Helical" evidence="3">
    <location>
        <begin position="6"/>
        <end position="25"/>
    </location>
</feature>
<feature type="domain" description="Multidrug resistance protein MdtA-like alpha-helical hairpin" evidence="4">
    <location>
        <begin position="109"/>
        <end position="162"/>
    </location>
</feature>
<dbReference type="GO" id="GO:1990281">
    <property type="term" value="C:efflux pump complex"/>
    <property type="evidence" value="ECO:0007669"/>
    <property type="project" value="TreeGrafter"/>
</dbReference>
<reference evidence="8 9" key="1">
    <citation type="journal article" date="2011" name="Front. Microbiol.">
        <title>Genomic signatures of strain selection and enhancement in Bacillus atrophaeus var. globigii, a historical biowarfare simulant.</title>
        <authorList>
            <person name="Gibbons H.S."/>
            <person name="Broomall S.M."/>
            <person name="McNew L.A."/>
            <person name="Daligault H."/>
            <person name="Chapman C."/>
            <person name="Bruce D."/>
            <person name="Karavis M."/>
            <person name="Krepps M."/>
            <person name="McGregor P.A."/>
            <person name="Hong C."/>
            <person name="Park K.H."/>
            <person name="Akmal A."/>
            <person name="Feldman A."/>
            <person name="Lin J.S."/>
            <person name="Chang W.E."/>
            <person name="Higgs B.W."/>
            <person name="Demirev P."/>
            <person name="Lindquist J."/>
            <person name="Liem A."/>
            <person name="Fochler E."/>
            <person name="Read T.D."/>
            <person name="Tapia R."/>
            <person name="Johnson S."/>
            <person name="Bishop-Lilly K.A."/>
            <person name="Detter C."/>
            <person name="Han C."/>
            <person name="Sozhamannan S."/>
            <person name="Rosenzweig C.N."/>
            <person name="Skowronski E.W."/>
        </authorList>
    </citation>
    <scope>NUCLEOTIDE SEQUENCE [LARGE SCALE GENOMIC DNA]</scope>
    <source>
        <strain evidence="8 9">TPS4-2</strain>
    </source>
</reference>
<proteinExistence type="inferred from homology"/>
<dbReference type="Pfam" id="PF25989">
    <property type="entry name" value="YknX_C"/>
    <property type="match status" value="1"/>
</dbReference>
<dbReference type="Gene3D" id="2.40.50.100">
    <property type="match status" value="1"/>
</dbReference>
<dbReference type="Pfam" id="PF25876">
    <property type="entry name" value="HH_MFP_RND"/>
    <property type="match status" value="1"/>
</dbReference>
<keyword evidence="3" id="KW-0472">Membrane</keyword>
<name>A0A432YP95_9GAMM</name>
<feature type="coiled-coil region" evidence="2">
    <location>
        <begin position="108"/>
        <end position="159"/>
    </location>
</feature>
<keyword evidence="3" id="KW-1133">Transmembrane helix</keyword>
<dbReference type="GO" id="GO:0015562">
    <property type="term" value="F:efflux transmembrane transporter activity"/>
    <property type="evidence" value="ECO:0007669"/>
    <property type="project" value="TreeGrafter"/>
</dbReference>
<dbReference type="AlphaFoldDB" id="A0A432YP95"/>
<comment type="caution">
    <text evidence="8">The sequence shown here is derived from an EMBL/GenBank/DDBJ whole genome shotgun (WGS) entry which is preliminary data.</text>
</comment>
<dbReference type="PANTHER" id="PTHR30469">
    <property type="entry name" value="MULTIDRUG RESISTANCE PROTEIN MDTA"/>
    <property type="match status" value="1"/>
</dbReference>
<evidence type="ECO:0000259" key="7">
    <source>
        <dbReference type="Pfam" id="PF25989"/>
    </source>
</evidence>
<comment type="similarity">
    <text evidence="1">Belongs to the membrane fusion protein (MFP) (TC 8.A.1) family.</text>
</comment>
<feature type="domain" description="Multidrug resistance protein MdtA-like barrel-sandwich hybrid" evidence="5">
    <location>
        <begin position="67"/>
        <end position="188"/>
    </location>
</feature>
<evidence type="ECO:0000256" key="3">
    <source>
        <dbReference type="SAM" id="Phobius"/>
    </source>
</evidence>
<evidence type="ECO:0000259" key="5">
    <source>
        <dbReference type="Pfam" id="PF25917"/>
    </source>
</evidence>
<dbReference type="Gene3D" id="1.10.287.470">
    <property type="entry name" value="Helix hairpin bin"/>
    <property type="match status" value="1"/>
</dbReference>
<evidence type="ECO:0000259" key="4">
    <source>
        <dbReference type="Pfam" id="PF25876"/>
    </source>
</evidence>
<dbReference type="InterPro" id="IPR058792">
    <property type="entry name" value="Beta-barrel_RND_2"/>
</dbReference>
<dbReference type="EMBL" id="PIQA01000011">
    <property type="protein sequence ID" value="RUO62819.1"/>
    <property type="molecule type" value="Genomic_DNA"/>
</dbReference>
<dbReference type="RefSeq" id="WP_126752571.1">
    <property type="nucleotide sequence ID" value="NZ_JBHUMT010000004.1"/>
</dbReference>
<dbReference type="InterPro" id="IPR058637">
    <property type="entry name" value="YknX-like_C"/>
</dbReference>
<dbReference type="Gene3D" id="2.40.30.170">
    <property type="match status" value="1"/>
</dbReference>
<keyword evidence="2" id="KW-0175">Coiled coil</keyword>
<evidence type="ECO:0000256" key="1">
    <source>
        <dbReference type="ARBA" id="ARBA00009477"/>
    </source>
</evidence>
<dbReference type="InterPro" id="IPR006143">
    <property type="entry name" value="RND_pump_MFP"/>
</dbReference>
<feature type="domain" description="CusB-like beta-barrel" evidence="6">
    <location>
        <begin position="201"/>
        <end position="272"/>
    </location>
</feature>
<dbReference type="InterPro" id="IPR058625">
    <property type="entry name" value="MdtA-like_BSH"/>
</dbReference>
<feature type="domain" description="YknX-like C-terminal permuted SH3-like" evidence="7">
    <location>
        <begin position="281"/>
        <end position="348"/>
    </location>
</feature>
<dbReference type="Gene3D" id="2.40.420.20">
    <property type="match status" value="1"/>
</dbReference>
<evidence type="ECO:0000313" key="9">
    <source>
        <dbReference type="Proteomes" id="UP000288361"/>
    </source>
</evidence>
<gene>
    <name evidence="8" type="ORF">CWI73_09515</name>
</gene>
<organism evidence="8 9">
    <name type="scientific">Idiomarina piscisalsi</name>
    <dbReference type="NCBI Taxonomy" id="1096243"/>
    <lineage>
        <taxon>Bacteria</taxon>
        <taxon>Pseudomonadati</taxon>
        <taxon>Pseudomonadota</taxon>
        <taxon>Gammaproteobacteria</taxon>
        <taxon>Alteromonadales</taxon>
        <taxon>Idiomarinaceae</taxon>
        <taxon>Idiomarina</taxon>
    </lineage>
</organism>
<dbReference type="FunFam" id="2.40.30.170:FF:000010">
    <property type="entry name" value="Efflux RND transporter periplasmic adaptor subunit"/>
    <property type="match status" value="1"/>
</dbReference>
<dbReference type="Pfam" id="PF25917">
    <property type="entry name" value="BSH_RND"/>
    <property type="match status" value="1"/>
</dbReference>
<evidence type="ECO:0000313" key="8">
    <source>
        <dbReference type="EMBL" id="RUO62819.1"/>
    </source>
</evidence>
<dbReference type="InterPro" id="IPR058624">
    <property type="entry name" value="MdtA-like_HH"/>
</dbReference>
<evidence type="ECO:0000256" key="2">
    <source>
        <dbReference type="SAM" id="Coils"/>
    </source>
</evidence>
<dbReference type="Proteomes" id="UP000288361">
    <property type="component" value="Unassembled WGS sequence"/>
</dbReference>
<dbReference type="PANTHER" id="PTHR30469:SF16">
    <property type="entry name" value="HAE1 FAMILY EFFLUX PUMP MFP COMPONENT"/>
    <property type="match status" value="1"/>
</dbReference>
<dbReference type="NCBIfam" id="TIGR01730">
    <property type="entry name" value="RND_mfp"/>
    <property type="match status" value="1"/>
</dbReference>
<accession>A0A432YP95</accession>
<dbReference type="Pfam" id="PF25954">
    <property type="entry name" value="Beta-barrel_RND_2"/>
    <property type="match status" value="1"/>
</dbReference>
<keyword evidence="3" id="KW-0812">Transmembrane</keyword>